<reference evidence="1 2" key="1">
    <citation type="submission" date="2017-03" db="EMBL/GenBank/DDBJ databases">
        <title>Draft genome sequence of Streptomyces scabrisporus NF3, endophyte isolated from Amphipterygium adstringens.</title>
        <authorList>
            <person name="Vazquez M."/>
            <person name="Ceapa C.D."/>
            <person name="Rodriguez Luna D."/>
            <person name="Sanchez Esquivel S."/>
        </authorList>
    </citation>
    <scope>NUCLEOTIDE SEQUENCE [LARGE SCALE GENOMIC DNA]</scope>
    <source>
        <strain evidence="1 2">NF3</strain>
    </source>
</reference>
<evidence type="ECO:0000313" key="2">
    <source>
        <dbReference type="Proteomes" id="UP000190037"/>
    </source>
</evidence>
<sequence>MGAGSRIQQQFHVIVPSASGHTALPFDGEHRPNAAVHGAAAQDVLDELEEEHERALMQGALPLDPEETSSFASDVAAFDRAYLDGTTGPIDYLAVDATGGLAARDTGRPFGVRIEFCADDNRVLMNIARELYDAGVARDPHLHGFDGAREFGFSDRPDDWRLEGYGVATGTLVSPMMYDEPVTWRNLARVCEIVVALGGWRGPPWARRWILDCPNMTISLGITIVYFVRTFLARTCFFAWLRIPMQIVTGAFGTACRTLSPASTIRACPPIGTANGNMRCVCAAFEGSSVPTRSFG</sequence>
<gene>
    <name evidence="1" type="ORF">B4N89_45010</name>
</gene>
<proteinExistence type="predicted"/>
<evidence type="ECO:0000313" key="1">
    <source>
        <dbReference type="EMBL" id="OPC76653.1"/>
    </source>
</evidence>
<dbReference type="OrthoDB" id="3489533at2"/>
<dbReference type="AlphaFoldDB" id="A0A1T3NIM7"/>
<dbReference type="Proteomes" id="UP000190037">
    <property type="component" value="Unassembled WGS sequence"/>
</dbReference>
<dbReference type="STRING" id="159449.B4N89_45010"/>
<accession>A0A1T3NIM7</accession>
<keyword evidence="2" id="KW-1185">Reference proteome</keyword>
<name>A0A1T3NIM7_9ACTN</name>
<dbReference type="EMBL" id="MWQN01000005">
    <property type="protein sequence ID" value="OPC76653.1"/>
    <property type="molecule type" value="Genomic_DNA"/>
</dbReference>
<comment type="caution">
    <text evidence="1">The sequence shown here is derived from an EMBL/GenBank/DDBJ whole genome shotgun (WGS) entry which is preliminary data.</text>
</comment>
<dbReference type="RefSeq" id="WP_078982499.1">
    <property type="nucleotide sequence ID" value="NZ_MWQN01000005.1"/>
</dbReference>
<organism evidence="1 2">
    <name type="scientific">Embleya scabrispora</name>
    <dbReference type="NCBI Taxonomy" id="159449"/>
    <lineage>
        <taxon>Bacteria</taxon>
        <taxon>Bacillati</taxon>
        <taxon>Actinomycetota</taxon>
        <taxon>Actinomycetes</taxon>
        <taxon>Kitasatosporales</taxon>
        <taxon>Streptomycetaceae</taxon>
        <taxon>Embleya</taxon>
    </lineage>
</organism>
<protein>
    <submittedName>
        <fullName evidence="1">Uncharacterized protein</fullName>
    </submittedName>
</protein>